<dbReference type="Proteomes" id="UP000636888">
    <property type="component" value="Unassembled WGS sequence"/>
</dbReference>
<protein>
    <submittedName>
        <fullName evidence="2">GTPase domain-containing protein</fullName>
    </submittedName>
</protein>
<proteinExistence type="predicted"/>
<dbReference type="PANTHER" id="PTHR42708:SF1">
    <property type="entry name" value="GLIDING MOTILITY PROTEIN MGLA"/>
    <property type="match status" value="1"/>
</dbReference>
<gene>
    <name evidence="2" type="ORF">JFN93_22770</name>
</gene>
<dbReference type="SUPFAM" id="SSF52540">
    <property type="entry name" value="P-loop containing nucleoside triphosphate hydrolases"/>
    <property type="match status" value="1"/>
</dbReference>
<dbReference type="EMBL" id="JAEMHM010000025">
    <property type="protein sequence ID" value="MBJ6727548.1"/>
    <property type="molecule type" value="Genomic_DNA"/>
</dbReference>
<keyword evidence="3" id="KW-1185">Reference proteome</keyword>
<evidence type="ECO:0000313" key="2">
    <source>
        <dbReference type="EMBL" id="MBJ6727548.1"/>
    </source>
</evidence>
<feature type="region of interest" description="Disordered" evidence="1">
    <location>
        <begin position="222"/>
        <end position="242"/>
    </location>
</feature>
<dbReference type="PANTHER" id="PTHR42708">
    <property type="entry name" value="ATP/GTP-BINDING PROTEIN-RELATED"/>
    <property type="match status" value="1"/>
</dbReference>
<dbReference type="AlphaFoldDB" id="A0A8J7M3L9"/>
<comment type="caution">
    <text evidence="2">The sequence shown here is derived from an EMBL/GenBank/DDBJ whole genome shotgun (WGS) entry which is preliminary data.</text>
</comment>
<sequence>MALINQALHEINAKVVYFGPGLAGKSTNLKFIHGKLKPDFRGKLKVMNVQGGKMLFFDFTPPGESMVRGYRVRVHVYTISGANVDPAAWKVALKGADGIVFVADSAAERAGENRRSLEALEGLLGGYGLNLDSKPLVFQYNKSDRADAQSKEDLDRLLNDNGAPSFTAASEDGSGVLQTLLALVKAVLIDLRHSDLLAGKEEAAEPAPAAVAEAAALAPVAPAAEAAPEPSPVAPPAPEPEPAFETVDLEEVNSVALTEEPSGAEEALTLEISADVELAGSRLSVPLTVRSGGKSRSVILNLTVSLDQG</sequence>
<accession>A0A8J7M3L9</accession>
<evidence type="ECO:0000256" key="1">
    <source>
        <dbReference type="SAM" id="MobiDB-lite"/>
    </source>
</evidence>
<organism evidence="2 3">
    <name type="scientific">Geomesophilobacter sediminis</name>
    <dbReference type="NCBI Taxonomy" id="2798584"/>
    <lineage>
        <taxon>Bacteria</taxon>
        <taxon>Pseudomonadati</taxon>
        <taxon>Thermodesulfobacteriota</taxon>
        <taxon>Desulfuromonadia</taxon>
        <taxon>Geobacterales</taxon>
        <taxon>Geobacteraceae</taxon>
        <taxon>Geomesophilobacter</taxon>
    </lineage>
</organism>
<dbReference type="CDD" id="cd00882">
    <property type="entry name" value="Ras_like_GTPase"/>
    <property type="match status" value="1"/>
</dbReference>
<dbReference type="InterPro" id="IPR052705">
    <property type="entry name" value="Gliding_Motility_GTPase"/>
</dbReference>
<reference evidence="2" key="1">
    <citation type="submission" date="2020-12" db="EMBL/GenBank/DDBJ databases">
        <title>Geomonas sp. Red875, isolated from river sediment.</title>
        <authorList>
            <person name="Xu Z."/>
            <person name="Zhang Z."/>
            <person name="Masuda Y."/>
            <person name="Itoh H."/>
            <person name="Senoo K."/>
        </authorList>
    </citation>
    <scope>NUCLEOTIDE SEQUENCE</scope>
    <source>
        <strain evidence="2">Red875</strain>
    </source>
</reference>
<feature type="compositionally biased region" description="Pro residues" evidence="1">
    <location>
        <begin position="229"/>
        <end position="241"/>
    </location>
</feature>
<dbReference type="RefSeq" id="WP_199386684.1">
    <property type="nucleotide sequence ID" value="NZ_JAEMHM010000025.1"/>
</dbReference>
<dbReference type="Gene3D" id="3.40.50.300">
    <property type="entry name" value="P-loop containing nucleotide triphosphate hydrolases"/>
    <property type="match status" value="1"/>
</dbReference>
<evidence type="ECO:0000313" key="3">
    <source>
        <dbReference type="Proteomes" id="UP000636888"/>
    </source>
</evidence>
<name>A0A8J7M3L9_9BACT</name>
<dbReference type="InterPro" id="IPR027417">
    <property type="entry name" value="P-loop_NTPase"/>
</dbReference>